<dbReference type="GO" id="GO:0000922">
    <property type="term" value="C:spindle pole"/>
    <property type="evidence" value="ECO:0007669"/>
    <property type="project" value="TreeGrafter"/>
</dbReference>
<dbReference type="GO" id="GO:0005634">
    <property type="term" value="C:nucleus"/>
    <property type="evidence" value="ECO:0007669"/>
    <property type="project" value="TreeGrafter"/>
</dbReference>
<dbReference type="Proteomes" id="UP000237246">
    <property type="component" value="Unassembled WGS sequence"/>
</dbReference>
<dbReference type="GO" id="GO:0010389">
    <property type="term" value="P:regulation of G2/M transition of mitotic cell cycle"/>
    <property type="evidence" value="ECO:0007669"/>
    <property type="project" value="TreeGrafter"/>
</dbReference>
<organism evidence="3 4">
    <name type="scientific">Bambusicola thoracicus</name>
    <name type="common">Chinese bamboo-partridge</name>
    <name type="synonym">Perdix thoracica</name>
    <dbReference type="NCBI Taxonomy" id="9083"/>
    <lineage>
        <taxon>Eukaryota</taxon>
        <taxon>Metazoa</taxon>
        <taxon>Chordata</taxon>
        <taxon>Craniata</taxon>
        <taxon>Vertebrata</taxon>
        <taxon>Euteleostomi</taxon>
        <taxon>Archelosauria</taxon>
        <taxon>Archosauria</taxon>
        <taxon>Dinosauria</taxon>
        <taxon>Saurischia</taxon>
        <taxon>Theropoda</taxon>
        <taxon>Coelurosauria</taxon>
        <taxon>Aves</taxon>
        <taxon>Neognathae</taxon>
        <taxon>Galloanserae</taxon>
        <taxon>Galliformes</taxon>
        <taxon>Phasianidae</taxon>
        <taxon>Perdicinae</taxon>
        <taxon>Bambusicola</taxon>
    </lineage>
</organism>
<dbReference type="OrthoDB" id="10255522at2759"/>
<dbReference type="GO" id="GO:0070840">
    <property type="term" value="F:dynein complex binding"/>
    <property type="evidence" value="ECO:0007669"/>
    <property type="project" value="TreeGrafter"/>
</dbReference>
<gene>
    <name evidence="3" type="ORF">CIB84_014752</name>
</gene>
<dbReference type="PANTHER" id="PTHR18874:SF10">
    <property type="entry name" value="CENTROMERE PROTEIN F"/>
    <property type="match status" value="1"/>
</dbReference>
<evidence type="ECO:0000313" key="3">
    <source>
        <dbReference type="EMBL" id="POI21502.1"/>
    </source>
</evidence>
<evidence type="ECO:0000256" key="1">
    <source>
        <dbReference type="SAM" id="MobiDB-lite"/>
    </source>
</evidence>
<dbReference type="GO" id="GO:0051310">
    <property type="term" value="P:metaphase chromosome alignment"/>
    <property type="evidence" value="ECO:0007669"/>
    <property type="project" value="TreeGrafter"/>
</dbReference>
<accession>A0A2P4SBK7</accession>
<dbReference type="InterPro" id="IPR043513">
    <property type="entry name" value="Cenp-F"/>
</dbReference>
<feature type="region of interest" description="Disordered" evidence="1">
    <location>
        <begin position="1"/>
        <end position="22"/>
    </location>
</feature>
<evidence type="ECO:0000313" key="4">
    <source>
        <dbReference type="Proteomes" id="UP000237246"/>
    </source>
</evidence>
<sequence length="48" mass="5542">MELCDSLDKAKQKNSHDLQVKESQVNILSGQLSSSKKEIERLEQELKR</sequence>
<protein>
    <recommendedName>
        <fullName evidence="2">Centromere protein Cenp-F N-terminal domain-containing protein</fullName>
    </recommendedName>
</protein>
<evidence type="ECO:0000259" key="2">
    <source>
        <dbReference type="Pfam" id="PF10481"/>
    </source>
</evidence>
<reference evidence="3 4" key="1">
    <citation type="submission" date="2018-01" db="EMBL/GenBank/DDBJ databases">
        <title>Comparison of the Chinese Bamboo Partridge and Red Junglefowl genome sequences highlights the importance of demography in genome evolution.</title>
        <authorList>
            <person name="Tiley G.P."/>
            <person name="Kimball R.T."/>
            <person name="Braun E.L."/>
            <person name="Burleigh J.G."/>
        </authorList>
    </citation>
    <scope>NUCLEOTIDE SEQUENCE [LARGE SCALE GENOMIC DNA]</scope>
    <source>
        <strain evidence="3">RTK389</strain>
        <tissue evidence="3">Blood</tissue>
    </source>
</reference>
<dbReference type="GO" id="GO:0000775">
    <property type="term" value="C:chromosome, centromeric region"/>
    <property type="evidence" value="ECO:0007669"/>
    <property type="project" value="InterPro"/>
</dbReference>
<dbReference type="AlphaFoldDB" id="A0A2P4SBK7"/>
<keyword evidence="4" id="KW-1185">Reference proteome</keyword>
<dbReference type="GO" id="GO:0008017">
    <property type="term" value="F:microtubule binding"/>
    <property type="evidence" value="ECO:0007669"/>
    <property type="project" value="InterPro"/>
</dbReference>
<dbReference type="PANTHER" id="PTHR18874">
    <property type="entry name" value="CMF/LEK/CENP CELL DIVISION-RELATED"/>
    <property type="match status" value="1"/>
</dbReference>
<dbReference type="Pfam" id="PF10481">
    <property type="entry name" value="CENP-F_N"/>
    <property type="match status" value="1"/>
</dbReference>
<name>A0A2P4SBK7_BAMTH</name>
<dbReference type="EMBL" id="PPHD01068536">
    <property type="protein sequence ID" value="POI21502.1"/>
    <property type="molecule type" value="Genomic_DNA"/>
</dbReference>
<feature type="domain" description="Centromere protein Cenp-F N-terminal" evidence="2">
    <location>
        <begin position="1"/>
        <end position="48"/>
    </location>
</feature>
<feature type="compositionally biased region" description="Basic and acidic residues" evidence="1">
    <location>
        <begin position="1"/>
        <end position="20"/>
    </location>
</feature>
<dbReference type="InterPro" id="IPR018463">
    <property type="entry name" value="Centromere_CenpF_N"/>
</dbReference>
<comment type="caution">
    <text evidence="3">The sequence shown here is derived from an EMBL/GenBank/DDBJ whole genome shotgun (WGS) entry which is preliminary data.</text>
</comment>
<dbReference type="GO" id="GO:0000278">
    <property type="term" value="P:mitotic cell cycle"/>
    <property type="evidence" value="ECO:0007669"/>
    <property type="project" value="TreeGrafter"/>
</dbReference>
<proteinExistence type="predicted"/>